<dbReference type="RefSeq" id="WP_209264058.1">
    <property type="nucleotide sequence ID" value="NZ_JAFFZN010000004.1"/>
</dbReference>
<dbReference type="Gene3D" id="3.50.50.60">
    <property type="entry name" value="FAD/NAD(P)-binding domain"/>
    <property type="match status" value="1"/>
</dbReference>
<evidence type="ECO:0000313" key="5">
    <source>
        <dbReference type="Proteomes" id="UP001518976"/>
    </source>
</evidence>
<dbReference type="PRINTS" id="PR00411">
    <property type="entry name" value="PNDRDTASEI"/>
</dbReference>
<proteinExistence type="predicted"/>
<dbReference type="PANTHER" id="PTHR23023">
    <property type="entry name" value="DIMETHYLANILINE MONOOXYGENASE"/>
    <property type="match status" value="1"/>
</dbReference>
<keyword evidence="5" id="KW-1185">Reference proteome</keyword>
<protein>
    <submittedName>
        <fullName evidence="4">NAD(P)-binding domain-containing protein</fullName>
    </submittedName>
</protein>
<evidence type="ECO:0000313" key="4">
    <source>
        <dbReference type="EMBL" id="MBO8185252.1"/>
    </source>
</evidence>
<keyword evidence="3" id="KW-0560">Oxidoreductase</keyword>
<accession>A0ABS3WQ50</accession>
<name>A0ABS3WQ50_9ACTN</name>
<comment type="caution">
    <text evidence="4">The sequence shown here is derived from an EMBL/GenBank/DDBJ whole genome shotgun (WGS) entry which is preliminary data.</text>
</comment>
<evidence type="ECO:0000256" key="3">
    <source>
        <dbReference type="ARBA" id="ARBA00023002"/>
    </source>
</evidence>
<keyword evidence="1" id="KW-0285">Flavoprotein</keyword>
<evidence type="ECO:0000256" key="2">
    <source>
        <dbReference type="ARBA" id="ARBA00022827"/>
    </source>
</evidence>
<dbReference type="Pfam" id="PF13738">
    <property type="entry name" value="Pyr_redox_3"/>
    <property type="match status" value="1"/>
</dbReference>
<keyword evidence="2" id="KW-0274">FAD</keyword>
<dbReference type="SUPFAM" id="SSF51905">
    <property type="entry name" value="FAD/NAD(P)-binding domain"/>
    <property type="match status" value="1"/>
</dbReference>
<organism evidence="4 5">
    <name type="scientific">Streptomyces spirodelae</name>
    <dbReference type="NCBI Taxonomy" id="2812904"/>
    <lineage>
        <taxon>Bacteria</taxon>
        <taxon>Bacillati</taxon>
        <taxon>Actinomycetota</taxon>
        <taxon>Actinomycetes</taxon>
        <taxon>Kitasatosporales</taxon>
        <taxon>Streptomycetaceae</taxon>
        <taxon>Streptomyces</taxon>
    </lineage>
</organism>
<dbReference type="EMBL" id="JAFFZN010000004">
    <property type="protein sequence ID" value="MBO8185252.1"/>
    <property type="molecule type" value="Genomic_DNA"/>
</dbReference>
<evidence type="ECO:0000256" key="1">
    <source>
        <dbReference type="ARBA" id="ARBA00022630"/>
    </source>
</evidence>
<dbReference type="InterPro" id="IPR050346">
    <property type="entry name" value="FMO-like"/>
</dbReference>
<sequence length="467" mass="48029">MNAPATTELPVVVIGAGPTGLAAAAHLIDQGIEPLVLEAGPTAGAAVRQWAHVRLFSTWGELVDLAAEKLLAPTGWTRPDPATYPSGGGWAELYLQPLADVLGDRVRTGTTVTGVSRTGRDRIVDADREQQPFVVHVAYADGREERLFARAVIDASGTWATPSPAGGSGLPALGETAAADRITYRVPDLKVPAVRARYAGKRIAVIGSGASAFTALAYLADLAKSEDGAGTKGVWILRRGISGSTFGGGEADQLPARGALGLAAKAAVDEGNADAVTGFRTVAIERTDDGRLILAGEDGRRLDPIDEVIVLTGFRPDLSFLDELRLGLDERLQAPVALAPLIDPNQHSCGTVYPHGHRELSHPEQGVYLVGMKSYGRAPTFLAMTGYEQVRSVAAAIAGDLDSADRVELTLPETGVCGGAGLFDTPDAAEADGGGCCAPAPQLVQLGAPAPVAAAAAEAPAGGCCGS</sequence>
<dbReference type="Proteomes" id="UP001518976">
    <property type="component" value="Unassembled WGS sequence"/>
</dbReference>
<dbReference type="InterPro" id="IPR036188">
    <property type="entry name" value="FAD/NAD-bd_sf"/>
</dbReference>
<gene>
    <name evidence="4" type="ORF">JW592_07165</name>
</gene>
<reference evidence="4 5" key="1">
    <citation type="submission" date="2021-02" db="EMBL/GenBank/DDBJ databases">
        <title>Streptomyces spirodelae sp. nov., isolated from duckweed.</title>
        <authorList>
            <person name="Saimee Y."/>
            <person name="Duangmal K."/>
        </authorList>
    </citation>
    <scope>NUCLEOTIDE SEQUENCE [LARGE SCALE GENOMIC DNA]</scope>
    <source>
        <strain evidence="4 5">DW4-2</strain>
    </source>
</reference>
<dbReference type="PRINTS" id="PR00368">
    <property type="entry name" value="FADPNR"/>
</dbReference>